<dbReference type="InterPro" id="IPR050491">
    <property type="entry name" value="AmpC-like"/>
</dbReference>
<accession>A0A238ZKS7</accession>
<dbReference type="Pfam" id="PF00144">
    <property type="entry name" value="Beta-lactamase"/>
    <property type="match status" value="1"/>
</dbReference>
<name>A0A238ZKS7_9FLAO</name>
<dbReference type="InterPro" id="IPR012338">
    <property type="entry name" value="Beta-lactam/transpept-like"/>
</dbReference>
<feature type="transmembrane region" description="Helical" evidence="1">
    <location>
        <begin position="512"/>
        <end position="530"/>
    </location>
</feature>
<dbReference type="EMBL" id="FZNX01000007">
    <property type="protein sequence ID" value="SNR83792.1"/>
    <property type="molecule type" value="Genomic_DNA"/>
</dbReference>
<proteinExistence type="predicted"/>
<evidence type="ECO:0000313" key="4">
    <source>
        <dbReference type="Proteomes" id="UP000198412"/>
    </source>
</evidence>
<dbReference type="Gene3D" id="3.40.710.10">
    <property type="entry name" value="DD-peptidase/beta-lactamase superfamily"/>
    <property type="match status" value="1"/>
</dbReference>
<dbReference type="RefSeq" id="WP_089379634.1">
    <property type="nucleotide sequence ID" value="NZ_FZNX01000007.1"/>
</dbReference>
<dbReference type="Proteomes" id="UP000198412">
    <property type="component" value="Unassembled WGS sequence"/>
</dbReference>
<keyword evidence="4" id="KW-1185">Reference proteome</keyword>
<evidence type="ECO:0000259" key="2">
    <source>
        <dbReference type="Pfam" id="PF00144"/>
    </source>
</evidence>
<feature type="transmembrane region" description="Helical" evidence="1">
    <location>
        <begin position="575"/>
        <end position="594"/>
    </location>
</feature>
<keyword evidence="1" id="KW-0472">Membrane</keyword>
<dbReference type="InterPro" id="IPR001466">
    <property type="entry name" value="Beta-lactam-related"/>
</dbReference>
<evidence type="ECO:0000256" key="1">
    <source>
        <dbReference type="SAM" id="Phobius"/>
    </source>
</evidence>
<feature type="transmembrane region" description="Helical" evidence="1">
    <location>
        <begin position="542"/>
        <end position="563"/>
    </location>
</feature>
<gene>
    <name evidence="3" type="ORF">SAMN04488111_3383</name>
</gene>
<evidence type="ECO:0000313" key="3">
    <source>
        <dbReference type="EMBL" id="SNR83792.1"/>
    </source>
</evidence>
<protein>
    <submittedName>
        <fullName evidence="3">CubicO group peptidase, beta-lactamase class C family</fullName>
    </submittedName>
</protein>
<keyword evidence="1" id="KW-1133">Transmembrane helix</keyword>
<sequence length="600" mass="68349">MHKYFYIVFVLFLSLKLCAQQNKMLDKELQEVLQSENLTGAVWSMFSDSTITTGALGLKNANSKELMNSKNSVQVGSVAKVLIATGILRLSSQDKLDIYSPINKILPNIIFDNPWEKTNPVTVRDLLNHTSGLEDARLWQIFSTKPFSDTPLESVFLKDPSVLRIRTIPSSRFSYSNMGYAMLGLIIEKVTHESYEKYLDANLLNPLGMNNSTFQFVTQKGKNADQNLAMGHFDAGTIQENLPMYLRPAGQFTTTANDMAFLAKFLMSDGMINGEPFIKKELLNQMGKPESTESNINGLNTGYQFGLSYRDRYGVTGYFHRGNTIGFRSTFYLFPEENNAFFISFNTDSETANYQKFNEVFIEHLGIEKIEKTNANDSLPRKIEKYEGFYKLNPIRFEKFAYLDLLFNSIKVIKMDNKLIVKSIQSDSYSLLPVGENLFRKEDRLRDSHVLYQKNNTQLISDGLATYEKVNVFYLGLMWLSLTLGLMGIITIVIRGFYLLVKKKLFAGNQALFVPFVSIILLFLPFPFLINQSFLNLGDLTFANILLAVVTGIFPIAMIFGLMKIRKNKPSLIDVLGVLFALQWAIVLLFWNLIPFRLWS</sequence>
<keyword evidence="1" id="KW-0812">Transmembrane</keyword>
<organism evidence="3 4">
    <name type="scientific">Lutibacter flavus</name>
    <dbReference type="NCBI Taxonomy" id="691689"/>
    <lineage>
        <taxon>Bacteria</taxon>
        <taxon>Pseudomonadati</taxon>
        <taxon>Bacteroidota</taxon>
        <taxon>Flavobacteriia</taxon>
        <taxon>Flavobacteriales</taxon>
        <taxon>Flavobacteriaceae</taxon>
        <taxon>Lutibacter</taxon>
    </lineage>
</organism>
<dbReference type="AlphaFoldDB" id="A0A238ZKS7"/>
<dbReference type="PANTHER" id="PTHR46825">
    <property type="entry name" value="D-ALANYL-D-ALANINE-CARBOXYPEPTIDASE/ENDOPEPTIDASE AMPH"/>
    <property type="match status" value="1"/>
</dbReference>
<feature type="domain" description="Beta-lactamase-related" evidence="2">
    <location>
        <begin position="27"/>
        <end position="351"/>
    </location>
</feature>
<feature type="transmembrane region" description="Helical" evidence="1">
    <location>
        <begin position="472"/>
        <end position="500"/>
    </location>
</feature>
<dbReference type="OrthoDB" id="9793489at2"/>
<dbReference type="PANTHER" id="PTHR46825:SF9">
    <property type="entry name" value="BETA-LACTAMASE-RELATED DOMAIN-CONTAINING PROTEIN"/>
    <property type="match status" value="1"/>
</dbReference>
<reference evidence="4" key="1">
    <citation type="submission" date="2017-06" db="EMBL/GenBank/DDBJ databases">
        <authorList>
            <person name="Varghese N."/>
            <person name="Submissions S."/>
        </authorList>
    </citation>
    <scope>NUCLEOTIDE SEQUENCE [LARGE SCALE GENOMIC DNA]</scope>
    <source>
        <strain evidence="4">DSM 27993</strain>
    </source>
</reference>
<dbReference type="SUPFAM" id="SSF56601">
    <property type="entry name" value="beta-lactamase/transpeptidase-like"/>
    <property type="match status" value="1"/>
</dbReference>